<organism evidence="2 3">
    <name type="scientific">Frigoriglobus tundricola</name>
    <dbReference type="NCBI Taxonomy" id="2774151"/>
    <lineage>
        <taxon>Bacteria</taxon>
        <taxon>Pseudomonadati</taxon>
        <taxon>Planctomycetota</taxon>
        <taxon>Planctomycetia</taxon>
        <taxon>Gemmatales</taxon>
        <taxon>Gemmataceae</taxon>
        <taxon>Frigoriglobus</taxon>
    </lineage>
</organism>
<dbReference type="InterPro" id="IPR002686">
    <property type="entry name" value="Transposase_17"/>
</dbReference>
<dbReference type="RefSeq" id="WP_171471283.1">
    <property type="nucleotide sequence ID" value="NZ_CP053452.2"/>
</dbReference>
<dbReference type="EMBL" id="CP053452">
    <property type="protein sequence ID" value="QJW95515.1"/>
    <property type="molecule type" value="Genomic_DNA"/>
</dbReference>
<dbReference type="InterPro" id="IPR036515">
    <property type="entry name" value="Transposase_17_sf"/>
</dbReference>
<dbReference type="KEGG" id="ftj:FTUN_3064"/>
<keyword evidence="3" id="KW-1185">Reference proteome</keyword>
<dbReference type="GO" id="GO:0006313">
    <property type="term" value="P:DNA transposition"/>
    <property type="evidence" value="ECO:0007669"/>
    <property type="project" value="InterPro"/>
</dbReference>
<accession>A0A6M5YNG5</accession>
<dbReference type="Gene3D" id="3.30.70.1290">
    <property type="entry name" value="Transposase IS200-like"/>
    <property type="match status" value="1"/>
</dbReference>
<dbReference type="Proteomes" id="UP000503447">
    <property type="component" value="Chromosome"/>
</dbReference>
<dbReference type="PANTHER" id="PTHR33360">
    <property type="entry name" value="TRANSPOSASE FOR INSERTION SEQUENCE ELEMENT IS200"/>
    <property type="match status" value="1"/>
</dbReference>
<proteinExistence type="predicted"/>
<protein>
    <submittedName>
        <fullName evidence="2">Putative transposase</fullName>
    </submittedName>
</protein>
<dbReference type="GO" id="GO:0003677">
    <property type="term" value="F:DNA binding"/>
    <property type="evidence" value="ECO:0007669"/>
    <property type="project" value="InterPro"/>
</dbReference>
<dbReference type="SMART" id="SM01321">
    <property type="entry name" value="Y1_Tnp"/>
    <property type="match status" value="1"/>
</dbReference>
<evidence type="ECO:0000313" key="3">
    <source>
        <dbReference type="Proteomes" id="UP000503447"/>
    </source>
</evidence>
<dbReference type="GO" id="GO:0004803">
    <property type="term" value="F:transposase activity"/>
    <property type="evidence" value="ECO:0007669"/>
    <property type="project" value="InterPro"/>
</dbReference>
<dbReference type="PANTHER" id="PTHR33360:SF2">
    <property type="entry name" value="TRANSPOSASE FOR INSERTION SEQUENCE ELEMENT IS200"/>
    <property type="match status" value="1"/>
</dbReference>
<dbReference type="SUPFAM" id="SSF143422">
    <property type="entry name" value="Transposase IS200-like"/>
    <property type="match status" value="1"/>
</dbReference>
<name>A0A6M5YNG5_9BACT</name>
<gene>
    <name evidence="2" type="ORF">FTUN_3064</name>
</gene>
<feature type="domain" description="Transposase IS200-like" evidence="1">
    <location>
        <begin position="5"/>
        <end position="117"/>
    </location>
</feature>
<reference evidence="3" key="1">
    <citation type="submission" date="2020-05" db="EMBL/GenBank/DDBJ databases">
        <title>Frigoriglobus tundricola gen. nov., sp. nov., a psychrotolerant cellulolytic planctomycete of the family Gemmataceae with two divergent copies of 16S rRNA gene.</title>
        <authorList>
            <person name="Kulichevskaya I.S."/>
            <person name="Ivanova A.A."/>
            <person name="Naumoff D.G."/>
            <person name="Beletsky A.V."/>
            <person name="Rijpstra W.I.C."/>
            <person name="Sinninghe Damste J.S."/>
            <person name="Mardanov A.V."/>
            <person name="Ravin N.V."/>
            <person name="Dedysh S.N."/>
        </authorList>
    </citation>
    <scope>NUCLEOTIDE SEQUENCE [LARGE SCALE GENOMIC DNA]</scope>
    <source>
        <strain evidence="3">PL17</strain>
    </source>
</reference>
<dbReference type="AlphaFoldDB" id="A0A6M5YNG5"/>
<evidence type="ECO:0000313" key="2">
    <source>
        <dbReference type="EMBL" id="QJW95515.1"/>
    </source>
</evidence>
<evidence type="ECO:0000259" key="1">
    <source>
        <dbReference type="SMART" id="SM01321"/>
    </source>
</evidence>
<dbReference type="Pfam" id="PF01797">
    <property type="entry name" value="Y1_Tnp"/>
    <property type="match status" value="1"/>
</dbReference>
<sequence>MPQSLTRIGVHLVFSTKHREPLITPEVRPALFAYLAGTLNAIDCPAIEVGGAADHVHLLFVLSNTVALSRAVEEVKKESSKWAKGNVHPRFYWQGGYGAFAVSASNEPQVIAYIQNQEEHHRKMTFQDEVRALMQKRGSPLDERYFWD</sequence>